<dbReference type="GO" id="GO:0006310">
    <property type="term" value="P:DNA recombination"/>
    <property type="evidence" value="ECO:0007669"/>
    <property type="project" value="UniProtKB-KW"/>
</dbReference>
<dbReference type="Gene3D" id="1.10.443.10">
    <property type="entry name" value="Intergrase catalytic core"/>
    <property type="match status" value="1"/>
</dbReference>
<dbReference type="EMBL" id="FOAK01000016">
    <property type="protein sequence ID" value="SEL39185.1"/>
    <property type="molecule type" value="Genomic_DNA"/>
</dbReference>
<evidence type="ECO:0000256" key="2">
    <source>
        <dbReference type="SAM" id="Coils"/>
    </source>
</evidence>
<sequence length="380" mass="44524">MIYENMSDPINEYCISNGLKKSSTQSITYMLKHYERFQEATLSELIEEAEEEEDKGIRWKHRKLKRRLISYTNHLQQTMMYSSAVVYLSTVKSFYRYFEIEIHNMPGLNKKNSNLPVPISFKDLPDKEVIRQSLEITTPLLQAAILFMASSGCSRKETLNLTIQDYLDSVKEYTKGMNFQDALRFLVENDNVVPTFRLRRQKTNKYYYTFCTPEASQKIAYYLIIRCHNGYDVTEKLFDIGLHHFSTKFAKINDHLGLGKKGTYNRFRPHMLRKFHASALLNDGMTKDDVNSMQGKSKNKTDEAYFFDDPDKLKEKYIVHMSAVTINVEVEKLTIKSPEFIQLENHKNRVDAEIVSLRREMDDLRSMKEDLEGIKEQVGK</sequence>
<dbReference type="GO" id="GO:0015074">
    <property type="term" value="P:DNA integration"/>
    <property type="evidence" value="ECO:0007669"/>
    <property type="project" value="InterPro"/>
</dbReference>
<name>A0A1H7PVB0_9EURY</name>
<feature type="domain" description="Tyr recombinase" evidence="3">
    <location>
        <begin position="114"/>
        <end position="318"/>
    </location>
</feature>
<proteinExistence type="predicted"/>
<evidence type="ECO:0000313" key="4">
    <source>
        <dbReference type="EMBL" id="SEL39185.1"/>
    </source>
</evidence>
<dbReference type="InterPro" id="IPR011010">
    <property type="entry name" value="DNA_brk_join_enz"/>
</dbReference>
<feature type="coiled-coil region" evidence="2">
    <location>
        <begin position="340"/>
        <end position="377"/>
    </location>
</feature>
<dbReference type="AlphaFoldDB" id="A0A1H7PVB0"/>
<dbReference type="GO" id="GO:0003677">
    <property type="term" value="F:DNA binding"/>
    <property type="evidence" value="ECO:0007669"/>
    <property type="project" value="InterPro"/>
</dbReference>
<protein>
    <submittedName>
        <fullName evidence="4">Site-specific recombinase XerD</fullName>
    </submittedName>
</protein>
<keyword evidence="1" id="KW-0233">DNA recombination</keyword>
<dbReference type="PROSITE" id="PS51898">
    <property type="entry name" value="TYR_RECOMBINASE"/>
    <property type="match status" value="1"/>
</dbReference>
<evidence type="ECO:0000256" key="1">
    <source>
        <dbReference type="ARBA" id="ARBA00023172"/>
    </source>
</evidence>
<dbReference type="InterPro" id="IPR013762">
    <property type="entry name" value="Integrase-like_cat_sf"/>
</dbReference>
<dbReference type="Proteomes" id="UP000199506">
    <property type="component" value="Unassembled WGS sequence"/>
</dbReference>
<gene>
    <name evidence="4" type="ORF">SAMN05216439_0466</name>
</gene>
<keyword evidence="2" id="KW-0175">Coiled coil</keyword>
<organism evidence="4 5">
    <name type="scientific">Methanobrevibacter gottschalkii</name>
    <dbReference type="NCBI Taxonomy" id="190974"/>
    <lineage>
        <taxon>Archaea</taxon>
        <taxon>Methanobacteriati</taxon>
        <taxon>Methanobacteriota</taxon>
        <taxon>Methanomada group</taxon>
        <taxon>Methanobacteria</taxon>
        <taxon>Methanobacteriales</taxon>
        <taxon>Methanobacteriaceae</taxon>
        <taxon>Methanobrevibacter</taxon>
    </lineage>
</organism>
<dbReference type="InterPro" id="IPR002104">
    <property type="entry name" value="Integrase_catalytic"/>
</dbReference>
<reference evidence="4 5" key="1">
    <citation type="submission" date="2016-10" db="EMBL/GenBank/DDBJ databases">
        <authorList>
            <person name="de Groot N.N."/>
        </authorList>
    </citation>
    <scope>NUCLEOTIDE SEQUENCE [LARGE SCALE GENOMIC DNA]</scope>
    <source>
        <strain evidence="4 5">DSM 11978</strain>
    </source>
</reference>
<dbReference type="SUPFAM" id="SSF56349">
    <property type="entry name" value="DNA breaking-rejoining enzymes"/>
    <property type="match status" value="1"/>
</dbReference>
<evidence type="ECO:0000313" key="5">
    <source>
        <dbReference type="Proteomes" id="UP000199506"/>
    </source>
</evidence>
<accession>A0A1H7PVB0</accession>
<evidence type="ECO:0000259" key="3">
    <source>
        <dbReference type="PROSITE" id="PS51898"/>
    </source>
</evidence>